<evidence type="ECO:0008006" key="4">
    <source>
        <dbReference type="Google" id="ProtNLM"/>
    </source>
</evidence>
<feature type="region of interest" description="Disordered" evidence="1">
    <location>
        <begin position="44"/>
        <end position="66"/>
    </location>
</feature>
<evidence type="ECO:0000313" key="3">
    <source>
        <dbReference type="Proteomes" id="UP000235388"/>
    </source>
</evidence>
<dbReference type="PANTHER" id="PTHR47150">
    <property type="entry name" value="OS12G0169200 PROTEIN"/>
    <property type="match status" value="1"/>
</dbReference>
<dbReference type="PANTHER" id="PTHR47150:SF5">
    <property type="entry name" value="OS07G0546750 PROTEIN"/>
    <property type="match status" value="1"/>
</dbReference>
<organism evidence="2 3">
    <name type="scientific">Puccinia coronata f. sp. avenae</name>
    <dbReference type="NCBI Taxonomy" id="200324"/>
    <lineage>
        <taxon>Eukaryota</taxon>
        <taxon>Fungi</taxon>
        <taxon>Dikarya</taxon>
        <taxon>Basidiomycota</taxon>
        <taxon>Pucciniomycotina</taxon>
        <taxon>Pucciniomycetes</taxon>
        <taxon>Pucciniales</taxon>
        <taxon>Pucciniaceae</taxon>
        <taxon>Puccinia</taxon>
    </lineage>
</organism>
<name>A0A2N5T317_9BASI</name>
<dbReference type="AlphaFoldDB" id="A0A2N5T317"/>
<dbReference type="Proteomes" id="UP000235388">
    <property type="component" value="Unassembled WGS sequence"/>
</dbReference>
<feature type="region of interest" description="Disordered" evidence="1">
    <location>
        <begin position="406"/>
        <end position="428"/>
    </location>
</feature>
<gene>
    <name evidence="2" type="ORF">PCANC_09270</name>
</gene>
<comment type="caution">
    <text evidence="2">The sequence shown here is derived from an EMBL/GenBank/DDBJ whole genome shotgun (WGS) entry which is preliminary data.</text>
</comment>
<protein>
    <recommendedName>
        <fullName evidence="4">DDE Tnp4 domain-containing protein</fullName>
    </recommendedName>
</protein>
<keyword evidence="3" id="KW-1185">Reference proteome</keyword>
<dbReference type="InterPro" id="IPR006912">
    <property type="entry name" value="Harbinger_derived_prot"/>
</dbReference>
<feature type="compositionally biased region" description="Basic and acidic residues" evidence="1">
    <location>
        <begin position="52"/>
        <end position="66"/>
    </location>
</feature>
<accession>A0A2N5T317</accession>
<evidence type="ECO:0000256" key="1">
    <source>
        <dbReference type="SAM" id="MobiDB-lite"/>
    </source>
</evidence>
<reference evidence="2 3" key="1">
    <citation type="submission" date="2017-11" db="EMBL/GenBank/DDBJ databases">
        <title>De novo assembly and phasing of dikaryotic genomes from two isolates of Puccinia coronata f. sp. avenae, the causal agent of oat crown rust.</title>
        <authorList>
            <person name="Miller M.E."/>
            <person name="Zhang Y."/>
            <person name="Omidvar V."/>
            <person name="Sperschneider J."/>
            <person name="Schwessinger B."/>
            <person name="Raley C."/>
            <person name="Palmer J.M."/>
            <person name="Garnica D."/>
            <person name="Upadhyaya N."/>
            <person name="Rathjen J."/>
            <person name="Taylor J.M."/>
            <person name="Park R.F."/>
            <person name="Dodds P.N."/>
            <person name="Hirsch C.D."/>
            <person name="Kianian S.F."/>
            <person name="Figueroa M."/>
        </authorList>
    </citation>
    <scope>NUCLEOTIDE SEQUENCE [LARGE SCALE GENOMIC DNA]</scope>
    <source>
        <strain evidence="2">12NC29</strain>
    </source>
</reference>
<feature type="compositionally biased region" description="Low complexity" evidence="1">
    <location>
        <begin position="419"/>
        <end position="428"/>
    </location>
</feature>
<dbReference type="Pfam" id="PF04827">
    <property type="entry name" value="Plant_tran"/>
    <property type="match status" value="1"/>
</dbReference>
<sequence length="428" mass="49149">MDNIVPVLENPELPFQDFNARRLIDHHQQIVEDFLDDYDVSPDLDSSDSDNLDTKKKEGRPNKERSHIENHEKLMADYFYENSTYDSDDFRRRFRMEQTLFLRILDDLTNLYPYFVQKPDCTGKLGLSPHQKLTAAIQQLAYETYGPTYLWAPNKEDLKKILAENTKRGFPGCIGSLDCMHWAWKNCPAALSGQFEGKEKTTTLVLEATATKDTWIWHSYFGTPGCLNDLNVLNQSPLFEGLLAGTTWGVEFEIGGNLYKYPYYLVDGIYSSWSTLIQSKKLVSQDRATALFTKRQESCRKDIEQAFGILQGQFQIVSKPALNWYPGNMNLIMKTCIILHNMIVEYRSDATNDTALPSSIRLIPPKSEPFNEREKSIRRVEMKSPRVHQQLTSDLIQNLWTSTGNLQSSEPGCSESEDNSSNLDSHFF</sequence>
<dbReference type="STRING" id="200324.A0A2N5T317"/>
<dbReference type="EMBL" id="PGCJ01000806">
    <property type="protein sequence ID" value="PLW19877.1"/>
    <property type="molecule type" value="Genomic_DNA"/>
</dbReference>
<dbReference type="OrthoDB" id="2506095at2759"/>
<proteinExistence type="predicted"/>
<evidence type="ECO:0000313" key="2">
    <source>
        <dbReference type="EMBL" id="PLW19877.1"/>
    </source>
</evidence>